<keyword evidence="4 7" id="KW-0500">Molybdenum</keyword>
<dbReference type="UniPathway" id="UPA00344"/>
<dbReference type="Pfam" id="PF03454">
    <property type="entry name" value="MoeA_C"/>
    <property type="match status" value="1"/>
</dbReference>
<feature type="domain" description="MoaB/Mog" evidence="8">
    <location>
        <begin position="179"/>
        <end position="317"/>
    </location>
</feature>
<dbReference type="GO" id="GO:0006777">
    <property type="term" value="P:Mo-molybdopterin cofactor biosynthetic process"/>
    <property type="evidence" value="ECO:0007669"/>
    <property type="project" value="UniProtKB-UniRule"/>
</dbReference>
<dbReference type="EMBL" id="CP033905">
    <property type="protein sequence ID" value="AZR06839.1"/>
    <property type="molecule type" value="Genomic_DNA"/>
</dbReference>
<dbReference type="InterPro" id="IPR038987">
    <property type="entry name" value="MoeA-like"/>
</dbReference>
<evidence type="ECO:0000256" key="4">
    <source>
        <dbReference type="ARBA" id="ARBA00022505"/>
    </source>
</evidence>
<dbReference type="Pfam" id="PF00994">
    <property type="entry name" value="MoCF_biosynth"/>
    <property type="match status" value="1"/>
</dbReference>
<gene>
    <name evidence="9" type="ORF">EBQ10_05710</name>
</gene>
<protein>
    <recommendedName>
        <fullName evidence="7">Molybdopterin molybdenumtransferase</fullName>
        <ecNumber evidence="7">2.10.1.1</ecNumber>
    </recommendedName>
</protein>
<dbReference type="InterPro" id="IPR036688">
    <property type="entry name" value="MoeA_C_domain_IV_sf"/>
</dbReference>
<dbReference type="CDD" id="cd00887">
    <property type="entry name" value="MoeA"/>
    <property type="match status" value="1"/>
</dbReference>
<sequence>MKSVSDHLAECLAVAQPLPPFAVALGDAVGCVLAEDVRSLVDVPQADLAARDGYAVRIADVAAASRANPVSLPMLEEVRADTVDPTALVEHTAVRISSGAVLPAGADAVIPIESTDQGRAEVRFFAAAQAGENVRRRSEDFAAGAVLLRAGVRIGSRQVAVLASAGHSTVMVHPSPRVVVMAIGDELQEPGMPAMRGKIYDANSHFLATAIRDAGAEVFRVGAVTDNKRELRELLEDQLVRADIIITTGGLSYGGGDTLKEVLSPLGTVRFDNVAMAPGRQLGVGRLENETTVFCLPGAPVAAATAFEVFIRPALRHMAGYSSVHRRSVVARVETGWESPERMRDFVRAKVVGNPHEGYRVEPVGDPNRPLLTALAKANCLAIVPEEQRLVQAGDSLECLVWER</sequence>
<dbReference type="RefSeq" id="WP_108726548.1">
    <property type="nucleotide sequence ID" value="NZ_CP029001.1"/>
</dbReference>
<evidence type="ECO:0000256" key="1">
    <source>
        <dbReference type="ARBA" id="ARBA00002901"/>
    </source>
</evidence>
<dbReference type="PANTHER" id="PTHR10192">
    <property type="entry name" value="MOLYBDOPTERIN BIOSYNTHESIS PROTEIN"/>
    <property type="match status" value="1"/>
</dbReference>
<dbReference type="NCBIfam" id="TIGR00177">
    <property type="entry name" value="molyb_syn"/>
    <property type="match status" value="1"/>
</dbReference>
<dbReference type="AlphaFoldDB" id="A0A3Q9GLY9"/>
<evidence type="ECO:0000256" key="5">
    <source>
        <dbReference type="ARBA" id="ARBA00023150"/>
    </source>
</evidence>
<keyword evidence="5 7" id="KW-0501">Molybdenum cofactor biosynthesis</keyword>
<comment type="catalytic activity">
    <reaction evidence="6">
        <text>adenylyl-molybdopterin + molybdate = Mo-molybdopterin + AMP + H(+)</text>
        <dbReference type="Rhea" id="RHEA:35047"/>
        <dbReference type="ChEBI" id="CHEBI:15378"/>
        <dbReference type="ChEBI" id="CHEBI:36264"/>
        <dbReference type="ChEBI" id="CHEBI:62727"/>
        <dbReference type="ChEBI" id="CHEBI:71302"/>
        <dbReference type="ChEBI" id="CHEBI:456215"/>
        <dbReference type="EC" id="2.10.1.1"/>
    </reaction>
</comment>
<evidence type="ECO:0000313" key="9">
    <source>
        <dbReference type="EMBL" id="AZR06839.1"/>
    </source>
</evidence>
<dbReference type="Gene3D" id="3.90.105.10">
    <property type="entry name" value="Molybdopterin biosynthesis moea protein, domain 2"/>
    <property type="match status" value="1"/>
</dbReference>
<evidence type="ECO:0000256" key="7">
    <source>
        <dbReference type="RuleBase" id="RU365090"/>
    </source>
</evidence>
<comment type="cofactor">
    <cofactor evidence="7">
        <name>Mg(2+)</name>
        <dbReference type="ChEBI" id="CHEBI:18420"/>
    </cofactor>
</comment>
<dbReference type="InterPro" id="IPR001453">
    <property type="entry name" value="MoaB/Mog_dom"/>
</dbReference>
<comment type="function">
    <text evidence="1 7">Catalyzes the insertion of molybdate into adenylated molybdopterin with the concomitant release of AMP.</text>
</comment>
<keyword evidence="7" id="KW-0460">Magnesium</keyword>
<dbReference type="Gene3D" id="3.40.980.10">
    <property type="entry name" value="MoaB/Mog-like domain"/>
    <property type="match status" value="1"/>
</dbReference>
<evidence type="ECO:0000256" key="3">
    <source>
        <dbReference type="ARBA" id="ARBA00010763"/>
    </source>
</evidence>
<dbReference type="Pfam" id="PF03453">
    <property type="entry name" value="MoeA_N"/>
    <property type="match status" value="1"/>
</dbReference>
<organism evidence="9 10">
    <name type="scientific">Trueperella pyogenes</name>
    <dbReference type="NCBI Taxonomy" id="1661"/>
    <lineage>
        <taxon>Bacteria</taxon>
        <taxon>Bacillati</taxon>
        <taxon>Actinomycetota</taxon>
        <taxon>Actinomycetes</taxon>
        <taxon>Actinomycetales</taxon>
        <taxon>Actinomycetaceae</taxon>
        <taxon>Trueperella</taxon>
    </lineage>
</organism>
<evidence type="ECO:0000256" key="6">
    <source>
        <dbReference type="ARBA" id="ARBA00047317"/>
    </source>
</evidence>
<dbReference type="GO" id="GO:0005829">
    <property type="term" value="C:cytosol"/>
    <property type="evidence" value="ECO:0007669"/>
    <property type="project" value="TreeGrafter"/>
</dbReference>
<dbReference type="GO" id="GO:0046872">
    <property type="term" value="F:metal ion binding"/>
    <property type="evidence" value="ECO:0007669"/>
    <property type="project" value="UniProtKB-UniRule"/>
</dbReference>
<comment type="pathway">
    <text evidence="2 7">Cofactor biosynthesis; molybdopterin biosynthesis.</text>
</comment>
<dbReference type="InterPro" id="IPR036425">
    <property type="entry name" value="MoaB/Mog-like_dom_sf"/>
</dbReference>
<dbReference type="Gene3D" id="2.170.190.11">
    <property type="entry name" value="Molybdopterin biosynthesis moea protein, domain 3"/>
    <property type="match status" value="1"/>
</dbReference>
<keyword evidence="7 9" id="KW-0808">Transferase</keyword>
<evidence type="ECO:0000259" key="8">
    <source>
        <dbReference type="SMART" id="SM00852"/>
    </source>
</evidence>
<evidence type="ECO:0000313" key="10">
    <source>
        <dbReference type="Proteomes" id="UP000275951"/>
    </source>
</evidence>
<dbReference type="Gene3D" id="2.40.340.10">
    <property type="entry name" value="MoeA, C-terminal, domain IV"/>
    <property type="match status" value="1"/>
</dbReference>
<evidence type="ECO:0000256" key="2">
    <source>
        <dbReference type="ARBA" id="ARBA00005046"/>
    </source>
</evidence>
<dbReference type="Proteomes" id="UP000275951">
    <property type="component" value="Chromosome"/>
</dbReference>
<dbReference type="SUPFAM" id="SSF63882">
    <property type="entry name" value="MoeA N-terminal region -like"/>
    <property type="match status" value="1"/>
</dbReference>
<name>A0A3Q9GLY9_9ACTO</name>
<dbReference type="SUPFAM" id="SSF53218">
    <property type="entry name" value="Molybdenum cofactor biosynthesis proteins"/>
    <property type="match status" value="1"/>
</dbReference>
<dbReference type="GO" id="GO:0061599">
    <property type="term" value="F:molybdopterin molybdotransferase activity"/>
    <property type="evidence" value="ECO:0007669"/>
    <property type="project" value="UniProtKB-UniRule"/>
</dbReference>
<dbReference type="InterPro" id="IPR036135">
    <property type="entry name" value="MoeA_linker/N_sf"/>
</dbReference>
<accession>A0A3Q9GLY9</accession>
<dbReference type="NCBIfam" id="NF045515">
    <property type="entry name" value="Glp_gephyrin"/>
    <property type="match status" value="1"/>
</dbReference>
<dbReference type="SMART" id="SM00852">
    <property type="entry name" value="MoCF_biosynth"/>
    <property type="match status" value="1"/>
</dbReference>
<reference evidence="9 10" key="1">
    <citation type="submission" date="2018-11" db="EMBL/GenBank/DDBJ databases">
        <title>Multidrug-resistant genes are associated with an 42-kb island TGI1 carrying a complex class 1 integron in a Trueperella pyogenes.</title>
        <authorList>
            <person name="Dong W."/>
        </authorList>
    </citation>
    <scope>NUCLEOTIDE SEQUENCE [LARGE SCALE GENOMIC DNA]</scope>
    <source>
        <strain evidence="9 10">TP4</strain>
    </source>
</reference>
<dbReference type="InterPro" id="IPR005110">
    <property type="entry name" value="MoeA_linker/N"/>
</dbReference>
<dbReference type="SUPFAM" id="SSF63867">
    <property type="entry name" value="MoeA C-terminal domain-like"/>
    <property type="match status" value="1"/>
</dbReference>
<keyword evidence="7" id="KW-0479">Metal-binding</keyword>
<dbReference type="InterPro" id="IPR005111">
    <property type="entry name" value="MoeA_C_domain_IV"/>
</dbReference>
<dbReference type="EC" id="2.10.1.1" evidence="7"/>
<dbReference type="PANTHER" id="PTHR10192:SF5">
    <property type="entry name" value="GEPHYRIN"/>
    <property type="match status" value="1"/>
</dbReference>
<proteinExistence type="inferred from homology"/>
<comment type="similarity">
    <text evidence="3 7">Belongs to the MoeA family.</text>
</comment>